<dbReference type="Proteomes" id="UP000005238">
    <property type="component" value="Unassembled WGS sequence"/>
</dbReference>
<protein>
    <submittedName>
        <fullName evidence="2">Uncharacterized protein</fullName>
    </submittedName>
</protein>
<evidence type="ECO:0000313" key="3">
    <source>
        <dbReference type="Proteomes" id="UP000005238"/>
    </source>
</evidence>
<dbReference type="VEuPathDB" id="FungiDB:KRP22_7630"/>
<reference evidence="2" key="2">
    <citation type="submission" date="2015-06" db="UniProtKB">
        <authorList>
            <consortium name="EnsemblProtists"/>
        </authorList>
    </citation>
    <scope>IDENTIFICATION</scope>
    <source>
        <strain evidence="2">Pr102</strain>
    </source>
</reference>
<dbReference type="STRING" id="164328.H3GEC4"/>
<dbReference type="InParanoid" id="H3GEC4"/>
<dbReference type="EnsemblProtists" id="Phyra73996">
    <property type="protein sequence ID" value="Phyra73996"/>
    <property type="gene ID" value="Phyra73996"/>
</dbReference>
<feature type="compositionally biased region" description="Low complexity" evidence="1">
    <location>
        <begin position="44"/>
        <end position="54"/>
    </location>
</feature>
<keyword evidence="3" id="KW-1185">Reference proteome</keyword>
<accession>H3GEC4</accession>
<evidence type="ECO:0000313" key="2">
    <source>
        <dbReference type="EnsemblProtists" id="Phyra73996"/>
    </source>
</evidence>
<organism evidence="2 3">
    <name type="scientific">Phytophthora ramorum</name>
    <name type="common">Sudden oak death agent</name>
    <dbReference type="NCBI Taxonomy" id="164328"/>
    <lineage>
        <taxon>Eukaryota</taxon>
        <taxon>Sar</taxon>
        <taxon>Stramenopiles</taxon>
        <taxon>Oomycota</taxon>
        <taxon>Peronosporomycetes</taxon>
        <taxon>Peronosporales</taxon>
        <taxon>Peronosporaceae</taxon>
        <taxon>Phytophthora</taxon>
    </lineage>
</organism>
<feature type="compositionally biased region" description="Basic and acidic residues" evidence="1">
    <location>
        <begin position="23"/>
        <end position="37"/>
    </location>
</feature>
<proteinExistence type="predicted"/>
<reference evidence="3" key="1">
    <citation type="journal article" date="2006" name="Science">
        <title>Phytophthora genome sequences uncover evolutionary origins and mechanisms of pathogenesis.</title>
        <authorList>
            <person name="Tyler B.M."/>
            <person name="Tripathy S."/>
            <person name="Zhang X."/>
            <person name="Dehal P."/>
            <person name="Jiang R.H."/>
            <person name="Aerts A."/>
            <person name="Arredondo F.D."/>
            <person name="Baxter L."/>
            <person name="Bensasson D."/>
            <person name="Beynon J.L."/>
            <person name="Chapman J."/>
            <person name="Damasceno C.M."/>
            <person name="Dorrance A.E."/>
            <person name="Dou D."/>
            <person name="Dickerman A.W."/>
            <person name="Dubchak I.L."/>
            <person name="Garbelotto M."/>
            <person name="Gijzen M."/>
            <person name="Gordon S.G."/>
            <person name="Govers F."/>
            <person name="Grunwald N.J."/>
            <person name="Huang W."/>
            <person name="Ivors K.L."/>
            <person name="Jones R.W."/>
            <person name="Kamoun S."/>
            <person name="Krampis K."/>
            <person name="Lamour K.H."/>
            <person name="Lee M.K."/>
            <person name="McDonald W.H."/>
            <person name="Medina M."/>
            <person name="Meijer H.J."/>
            <person name="Nordberg E.K."/>
            <person name="Maclean D.J."/>
            <person name="Ospina-Giraldo M.D."/>
            <person name="Morris P.F."/>
            <person name="Phuntumart V."/>
            <person name="Putnam N.H."/>
            <person name="Rash S."/>
            <person name="Rose J.K."/>
            <person name="Sakihama Y."/>
            <person name="Salamov A.A."/>
            <person name="Savidor A."/>
            <person name="Scheuring C.F."/>
            <person name="Smith B.M."/>
            <person name="Sobral B.W."/>
            <person name="Terry A."/>
            <person name="Torto-Alalibo T.A."/>
            <person name="Win J."/>
            <person name="Xu Z."/>
            <person name="Zhang H."/>
            <person name="Grigoriev I.V."/>
            <person name="Rokhsar D.S."/>
            <person name="Boore J.L."/>
        </authorList>
    </citation>
    <scope>NUCLEOTIDE SEQUENCE [LARGE SCALE GENOMIC DNA]</scope>
    <source>
        <strain evidence="3">Pr102</strain>
    </source>
</reference>
<dbReference type="eggNOG" id="ENOG502RGJY">
    <property type="taxonomic scope" value="Eukaryota"/>
</dbReference>
<sequence>MTDDVMVDAEGAADQAGVAVPIENERGGRGARGERGARGGRGGRAAQRAARATGAGAGGGDNGDTAGAVVVSAVASRGDRVPADGVAIPESPQSGRATTSGVTGATTTPTRTPPIMLQDVYVSKLVAFSPDKERWMKAKVYRPIGTAYIIGRVYRQVKKGKHASLFQIRWLDSQFQSSVEHISVGIVQLGIKNYVALTRVKNPDWRIPVRPDPTKDINFEEDDSDCEEEEVFEAFEPTELLPTCLAEVEAVRSMRFVPSGEVAVPSYLYQHSDGSTNTYLRPEFMHLFEHSASSSFFAYIPLYFGAKFCMRRTSTLWRTTSG</sequence>
<dbReference type="EMBL" id="DS566002">
    <property type="status" value="NOT_ANNOTATED_CDS"/>
    <property type="molecule type" value="Genomic_DNA"/>
</dbReference>
<feature type="region of interest" description="Disordered" evidence="1">
    <location>
        <begin position="82"/>
        <end position="111"/>
    </location>
</feature>
<dbReference type="AlphaFoldDB" id="H3GEC4"/>
<feature type="compositionally biased region" description="Low complexity" evidence="1">
    <location>
        <begin position="94"/>
        <end position="111"/>
    </location>
</feature>
<evidence type="ECO:0000256" key="1">
    <source>
        <dbReference type="SAM" id="MobiDB-lite"/>
    </source>
</evidence>
<name>H3GEC4_PHYRM</name>
<feature type="region of interest" description="Disordered" evidence="1">
    <location>
        <begin position="1"/>
        <end position="64"/>
    </location>
</feature>
<dbReference type="HOGENOM" id="CLU_864576_0_0_1"/>